<evidence type="ECO:0000313" key="2">
    <source>
        <dbReference type="Proteomes" id="UP001595548"/>
    </source>
</evidence>
<name>A0ABV7HM47_9GAMM</name>
<comment type="caution">
    <text evidence="1">The sequence shown here is derived from an EMBL/GenBank/DDBJ whole genome shotgun (WGS) entry which is preliminary data.</text>
</comment>
<dbReference type="RefSeq" id="WP_382415425.1">
    <property type="nucleotide sequence ID" value="NZ_AP031500.1"/>
</dbReference>
<gene>
    <name evidence="1" type="ORF">ACFOEB_06965</name>
</gene>
<dbReference type="InterPro" id="IPR043773">
    <property type="entry name" value="JetA"/>
</dbReference>
<accession>A0ABV7HM47</accession>
<evidence type="ECO:0000313" key="1">
    <source>
        <dbReference type="EMBL" id="MFC3154938.1"/>
    </source>
</evidence>
<dbReference type="Pfam" id="PF18982">
    <property type="entry name" value="JetA"/>
    <property type="match status" value="1"/>
</dbReference>
<proteinExistence type="predicted"/>
<organism evidence="1 2">
    <name type="scientific">Gilvimarinus japonicus</name>
    <dbReference type="NCBI Taxonomy" id="1796469"/>
    <lineage>
        <taxon>Bacteria</taxon>
        <taxon>Pseudomonadati</taxon>
        <taxon>Pseudomonadota</taxon>
        <taxon>Gammaproteobacteria</taxon>
        <taxon>Cellvibrionales</taxon>
        <taxon>Cellvibrionaceae</taxon>
        <taxon>Gilvimarinus</taxon>
    </lineage>
</organism>
<sequence>MFFREPQAHFFNPLTGKYREVVVECLRLLYQKLYTELHDYQSLLDRNGIVAVFMEAIARNPVVFDDDERESEGRFKSQRELAGFILNRLLEFGWLECQVDSATLTSHYAFTRTGRLFTQPLLDVGKQRLHTRHRNTRNTRNSLQAFADRGEYSDLLDAYDYSERIISDFSDIIAELADQRRELVREMESQQLIHRASDQFFDFMEKRFMPDLAVRLSADSVEKHRDAIAGLILSIKRKTKTFKADAERELRQVLPQLVAENTQRSVLYYLLEAIERRLRDACDTMLPQLRGALNNFTRRAETIMRQLSYLNNGQSDQLINLCRRLRTLPDEQNRVLGEIAPALQNCQLRYIDPGQNQLRQRRPNHVVLSRVTAPPSLDQDARKELYIQQMLDQAFAFQGGQLRDYVHRALADTGVVNSRFLPVGNAQDLLKLCHVIEVASADNLGHDYYFSVTELGRLERQDDDYLIERDIFEIKLHHITESA</sequence>
<dbReference type="EMBL" id="JBHRTL010000006">
    <property type="protein sequence ID" value="MFC3154938.1"/>
    <property type="molecule type" value="Genomic_DNA"/>
</dbReference>
<dbReference type="Proteomes" id="UP001595548">
    <property type="component" value="Unassembled WGS sequence"/>
</dbReference>
<reference evidence="2" key="1">
    <citation type="journal article" date="2019" name="Int. J. Syst. Evol. Microbiol.">
        <title>The Global Catalogue of Microorganisms (GCM) 10K type strain sequencing project: providing services to taxonomists for standard genome sequencing and annotation.</title>
        <authorList>
            <consortium name="The Broad Institute Genomics Platform"/>
            <consortium name="The Broad Institute Genome Sequencing Center for Infectious Disease"/>
            <person name="Wu L."/>
            <person name="Ma J."/>
        </authorList>
    </citation>
    <scope>NUCLEOTIDE SEQUENCE [LARGE SCALE GENOMIC DNA]</scope>
    <source>
        <strain evidence="2">KCTC 52141</strain>
    </source>
</reference>
<protein>
    <submittedName>
        <fullName evidence="1">Wadjet anti-phage system protein JetA family protein</fullName>
    </submittedName>
</protein>
<keyword evidence="2" id="KW-1185">Reference proteome</keyword>